<evidence type="ECO:0000256" key="1">
    <source>
        <dbReference type="SAM" id="Phobius"/>
    </source>
</evidence>
<dbReference type="InterPro" id="IPR051599">
    <property type="entry name" value="Cell_Envelope_Assoc"/>
</dbReference>
<evidence type="ECO:0000313" key="3">
    <source>
        <dbReference type="EMBL" id="KXB52939.1"/>
    </source>
</evidence>
<dbReference type="AlphaFoldDB" id="A0A133ZBX5"/>
<feature type="domain" description="DUF218" evidence="2">
    <location>
        <begin position="181"/>
        <end position="322"/>
    </location>
</feature>
<dbReference type="Pfam" id="PF02698">
    <property type="entry name" value="DUF218"/>
    <property type="match status" value="1"/>
</dbReference>
<feature type="transmembrane region" description="Helical" evidence="1">
    <location>
        <begin position="106"/>
        <end position="125"/>
    </location>
</feature>
<feature type="transmembrane region" description="Helical" evidence="1">
    <location>
        <begin position="145"/>
        <end position="172"/>
    </location>
</feature>
<gene>
    <name evidence="3" type="ORF">HMPREF1866_02857</name>
</gene>
<keyword evidence="1" id="KW-1133">Transmembrane helix</keyword>
<dbReference type="PANTHER" id="PTHR30336">
    <property type="entry name" value="INNER MEMBRANE PROTEIN, PROBABLE PERMEASE"/>
    <property type="match status" value="1"/>
</dbReference>
<name>A0A133ZBX5_9FIRM</name>
<dbReference type="GO" id="GO:0000270">
    <property type="term" value="P:peptidoglycan metabolic process"/>
    <property type="evidence" value="ECO:0007669"/>
    <property type="project" value="TreeGrafter"/>
</dbReference>
<sequence length="365" mass="41477">MIQFIAFIPFLLMSIVFITHMRKEPRGMITGVLFLTYLITIGATALFSLFYYSELLQRTDFLYHLVIIGGIIFIIAVALFPFILIITYFIQGILILKKEGLRLNNVLSLAFSIALVIYIFVWPLIMPLSSANIYEKPLVLVANIIYEILSFIFIYLLFLMAMYCVSAILNLIHIGKAKNLDYIIVLGSGIKGTRVTPLLASRIDKGIELLNYNPNAKLILSGGMGPGEDIPEGVAMADYAKQKGVSEEKIIIEDKSKNTYENLLFSSKLMDKENPKIALVTTSYHIFRALVFAKKLNIPCIGYGSKTKWYFTLNALIREYIGYLSISYRFHMLVILFYTITMLLLTLFDYLNKTGAINLKDFLHI</sequence>
<protein>
    <recommendedName>
        <fullName evidence="2">DUF218 domain-containing protein</fullName>
    </recommendedName>
</protein>
<dbReference type="STRING" id="467210.HMPREF1866_02857"/>
<dbReference type="RefSeq" id="WP_060932345.1">
    <property type="nucleotide sequence ID" value="NZ_KQ959850.1"/>
</dbReference>
<dbReference type="CDD" id="cd06259">
    <property type="entry name" value="YdcF-like"/>
    <property type="match status" value="1"/>
</dbReference>
<organism evidence="3 4">
    <name type="scientific">Lachnoanaerobaculum saburreum</name>
    <dbReference type="NCBI Taxonomy" id="467210"/>
    <lineage>
        <taxon>Bacteria</taxon>
        <taxon>Bacillati</taxon>
        <taxon>Bacillota</taxon>
        <taxon>Clostridia</taxon>
        <taxon>Lachnospirales</taxon>
        <taxon>Lachnospiraceae</taxon>
        <taxon>Lachnoanaerobaculum</taxon>
    </lineage>
</organism>
<feature type="transmembrane region" description="Helical" evidence="1">
    <location>
        <begin position="330"/>
        <end position="351"/>
    </location>
</feature>
<dbReference type="Gene3D" id="3.40.50.620">
    <property type="entry name" value="HUPs"/>
    <property type="match status" value="1"/>
</dbReference>
<proteinExistence type="predicted"/>
<dbReference type="PANTHER" id="PTHR30336:SF4">
    <property type="entry name" value="ENVELOPE BIOGENESIS FACTOR ELYC"/>
    <property type="match status" value="1"/>
</dbReference>
<keyword evidence="1" id="KW-0472">Membrane</keyword>
<accession>A0A133ZBX5</accession>
<dbReference type="Proteomes" id="UP000070394">
    <property type="component" value="Unassembled WGS sequence"/>
</dbReference>
<dbReference type="InterPro" id="IPR003848">
    <property type="entry name" value="DUF218"/>
</dbReference>
<comment type="caution">
    <text evidence="3">The sequence shown here is derived from an EMBL/GenBank/DDBJ whole genome shotgun (WGS) entry which is preliminary data.</text>
</comment>
<keyword evidence="1" id="KW-0812">Transmembrane</keyword>
<dbReference type="InterPro" id="IPR014729">
    <property type="entry name" value="Rossmann-like_a/b/a_fold"/>
</dbReference>
<dbReference type="EMBL" id="LSDA01000145">
    <property type="protein sequence ID" value="KXB52939.1"/>
    <property type="molecule type" value="Genomic_DNA"/>
</dbReference>
<dbReference type="PATRIC" id="fig|467210.3.peg.2834"/>
<dbReference type="OrthoDB" id="9782395at2"/>
<dbReference type="GO" id="GO:0043164">
    <property type="term" value="P:Gram-negative-bacterium-type cell wall biogenesis"/>
    <property type="evidence" value="ECO:0007669"/>
    <property type="project" value="TreeGrafter"/>
</dbReference>
<feature type="transmembrane region" description="Helical" evidence="1">
    <location>
        <begin position="6"/>
        <end position="22"/>
    </location>
</feature>
<feature type="transmembrane region" description="Helical" evidence="1">
    <location>
        <begin position="34"/>
        <end position="53"/>
    </location>
</feature>
<dbReference type="GO" id="GO:0005886">
    <property type="term" value="C:plasma membrane"/>
    <property type="evidence" value="ECO:0007669"/>
    <property type="project" value="TreeGrafter"/>
</dbReference>
<evidence type="ECO:0000259" key="2">
    <source>
        <dbReference type="Pfam" id="PF02698"/>
    </source>
</evidence>
<evidence type="ECO:0000313" key="4">
    <source>
        <dbReference type="Proteomes" id="UP000070394"/>
    </source>
</evidence>
<reference evidence="4" key="1">
    <citation type="submission" date="2016-01" db="EMBL/GenBank/DDBJ databases">
        <authorList>
            <person name="Mitreva M."/>
            <person name="Pepin K.H."/>
            <person name="Mihindukulasuriya K.A."/>
            <person name="Fulton R."/>
            <person name="Fronick C."/>
            <person name="O'Laughlin M."/>
            <person name="Miner T."/>
            <person name="Herter B."/>
            <person name="Rosa B.A."/>
            <person name="Cordes M."/>
            <person name="Tomlinson C."/>
            <person name="Wollam A."/>
            <person name="Palsikar V.B."/>
            <person name="Mardis E.R."/>
            <person name="Wilson R.K."/>
        </authorList>
    </citation>
    <scope>NUCLEOTIDE SEQUENCE [LARGE SCALE GENOMIC DNA]</scope>
    <source>
        <strain evidence="4">DNF00896</strain>
    </source>
</reference>
<keyword evidence="4" id="KW-1185">Reference proteome</keyword>
<feature type="transmembrane region" description="Helical" evidence="1">
    <location>
        <begin position="65"/>
        <end position="94"/>
    </location>
</feature>